<keyword evidence="4" id="KW-1185">Reference proteome</keyword>
<dbReference type="eggNOG" id="COG5566">
    <property type="taxonomic scope" value="Bacteria"/>
</dbReference>
<dbReference type="Proteomes" id="UP000033220">
    <property type="component" value="Chromosome DSM 122"/>
</dbReference>
<sequence length="151" mass="16624">MLHDAPSSDAPGTDLVFSELMEYIGEKAVNRLVDALGGTSLYIAKGDTPNPILVQALGQDDAARFCQIFSGERVRIPSRRATRRRERVIALRKKAGWKIRSIALDLGLSEGRVYQILQEARRKATARASPSSRPATTSSRPAASLPRQRPR</sequence>
<accession>H6SSB3</accession>
<dbReference type="RefSeq" id="WP_014414431.1">
    <property type="nucleotide sequence ID" value="NC_017059.1"/>
</dbReference>
<evidence type="ECO:0000313" key="4">
    <source>
        <dbReference type="Proteomes" id="UP000033220"/>
    </source>
</evidence>
<dbReference type="InterPro" id="IPR036388">
    <property type="entry name" value="WH-like_DNA-bd_sf"/>
</dbReference>
<feature type="region of interest" description="Disordered" evidence="1">
    <location>
        <begin position="123"/>
        <end position="151"/>
    </location>
</feature>
<dbReference type="SUPFAM" id="SSF46689">
    <property type="entry name" value="Homeodomain-like"/>
    <property type="match status" value="1"/>
</dbReference>
<dbReference type="InterPro" id="IPR009057">
    <property type="entry name" value="Homeodomain-like_sf"/>
</dbReference>
<gene>
    <name evidence="3" type="ORF">RSPPHO_01166</name>
</gene>
<dbReference type="InterPro" id="IPR014875">
    <property type="entry name" value="Mor_transcription_activator"/>
</dbReference>
<organism evidence="3 4">
    <name type="scientific">Pararhodospirillum photometricum DSM 122</name>
    <dbReference type="NCBI Taxonomy" id="1150469"/>
    <lineage>
        <taxon>Bacteria</taxon>
        <taxon>Pseudomonadati</taxon>
        <taxon>Pseudomonadota</taxon>
        <taxon>Alphaproteobacteria</taxon>
        <taxon>Rhodospirillales</taxon>
        <taxon>Rhodospirillaceae</taxon>
        <taxon>Pararhodospirillum</taxon>
    </lineage>
</organism>
<feature type="domain" description="Mor transcription activator" evidence="2">
    <location>
        <begin position="55"/>
        <end position="128"/>
    </location>
</feature>
<feature type="compositionally biased region" description="Low complexity" evidence="1">
    <location>
        <begin position="126"/>
        <end position="144"/>
    </location>
</feature>
<evidence type="ECO:0000313" key="3">
    <source>
        <dbReference type="EMBL" id="CCG07792.1"/>
    </source>
</evidence>
<evidence type="ECO:0000256" key="1">
    <source>
        <dbReference type="SAM" id="MobiDB-lite"/>
    </source>
</evidence>
<reference evidence="3 4" key="1">
    <citation type="submission" date="2012-02" db="EMBL/GenBank/DDBJ databases">
        <title>Shotgun genome sequence of Phaeospirillum photometricum DSM 122.</title>
        <authorList>
            <person name="Duquesne K."/>
            <person name="Sturgis J."/>
        </authorList>
    </citation>
    <scope>NUCLEOTIDE SEQUENCE [LARGE SCALE GENOMIC DNA]</scope>
    <source>
        <strain evidence="4">DSM122</strain>
    </source>
</reference>
<proteinExistence type="predicted"/>
<dbReference type="Pfam" id="PF08765">
    <property type="entry name" value="Mor"/>
    <property type="match status" value="1"/>
</dbReference>
<dbReference type="KEGG" id="rpm:RSPPHO_01166"/>
<protein>
    <recommendedName>
        <fullName evidence="2">Mor transcription activator domain-containing protein</fullName>
    </recommendedName>
</protein>
<dbReference type="PATRIC" id="fig|1150469.3.peg.1322"/>
<dbReference type="AlphaFoldDB" id="H6SSB3"/>
<evidence type="ECO:0000259" key="2">
    <source>
        <dbReference type="Pfam" id="PF08765"/>
    </source>
</evidence>
<dbReference type="Gene3D" id="1.10.10.10">
    <property type="entry name" value="Winged helix-like DNA-binding domain superfamily/Winged helix DNA-binding domain"/>
    <property type="match status" value="1"/>
</dbReference>
<dbReference type="EMBL" id="HE663493">
    <property type="protein sequence ID" value="CCG07792.1"/>
    <property type="molecule type" value="Genomic_DNA"/>
</dbReference>
<dbReference type="HOGENOM" id="CLU_1729978_0_0_5"/>
<name>H6SSB3_PARPM</name>